<accession>A0A6I9QDB5</accession>
<evidence type="ECO:0000313" key="3">
    <source>
        <dbReference type="RefSeq" id="XP_010906850.1"/>
    </source>
</evidence>
<dbReference type="OrthoDB" id="691744at2759"/>
<sequence length="578" mass="61524">MEKYRVSASFNGGLSQRPPSSYISLPPKPHHLRDPPISTSLPPDSPKPAAASGDHLGRRTSDAEISIFDAERYFHDGSGSSDVKRTIILAGTTAARCDLSTNPRDSSVSSDGGVHRHTGRNDSFPATPTPTASSEASWNSRCGLLSNPPGSIAVTVKASPLKEPKKGISPSPAFGRRRLFGRSCPCSGKKSVDVEEKYPEPPKNPTHSKLDSSRSALGISKNPNFGTGEVGHGGIGDKPAPTEIMSEWGIAEGAKQKITPGNLAKDPEAFHVSQPFSRDKPFPSEIGPRIVSSERAFNESGGFSFPLLNPPPANPNPPEDAPRDSLEVFRPPEEAQVLKKSTEFPLRAATMVPLSGEADRRSFTYPTSPKLRPPEEDQASDASSDLFEIESFSTSYPSSVNRRRDSLDELDTSRLSSGAGVPAGILQFRWSPEEPATPSIAASECYPPSEVSVQWSVTTAEGFDRASVANFSSAASDYKELSFIQAEHDRFAAAMAAGGGKRRGGGGGGLLRCRCEKAVSVGPTPVRFGPVQRRVGTSAFTVDPDRVPGFVAQLASGIPDPGLPRSLSSRASRPVQTR</sequence>
<feature type="compositionally biased region" description="Basic and acidic residues" evidence="1">
    <location>
        <begin position="320"/>
        <end position="342"/>
    </location>
</feature>
<feature type="region of interest" description="Disordered" evidence="1">
    <location>
        <begin position="271"/>
        <end position="384"/>
    </location>
</feature>
<name>A0A6I9QDB5_ELAGV</name>
<dbReference type="GO" id="GO:0009638">
    <property type="term" value="P:phototropism"/>
    <property type="evidence" value="ECO:0007669"/>
    <property type="project" value="InterPro"/>
</dbReference>
<dbReference type="AlphaFoldDB" id="A0A6I9QDB5"/>
<organism evidence="2 3">
    <name type="scientific">Elaeis guineensis var. tenera</name>
    <name type="common">Oil palm</name>
    <dbReference type="NCBI Taxonomy" id="51953"/>
    <lineage>
        <taxon>Eukaryota</taxon>
        <taxon>Viridiplantae</taxon>
        <taxon>Streptophyta</taxon>
        <taxon>Embryophyta</taxon>
        <taxon>Tracheophyta</taxon>
        <taxon>Spermatophyta</taxon>
        <taxon>Magnoliopsida</taxon>
        <taxon>Liliopsida</taxon>
        <taxon>Arecaceae</taxon>
        <taxon>Arecoideae</taxon>
        <taxon>Cocoseae</taxon>
        <taxon>Elaeidinae</taxon>
        <taxon>Elaeis</taxon>
    </lineage>
</organism>
<keyword evidence="2" id="KW-1185">Reference proteome</keyword>
<dbReference type="KEGG" id="egu:105033658"/>
<dbReference type="InterPro" id="IPR039615">
    <property type="entry name" value="PKS"/>
</dbReference>
<protein>
    <submittedName>
        <fullName evidence="3">Uncharacterized protein LOC105033658</fullName>
    </submittedName>
</protein>
<evidence type="ECO:0000256" key="1">
    <source>
        <dbReference type="SAM" id="MobiDB-lite"/>
    </source>
</evidence>
<dbReference type="PANTHER" id="PTHR33781:SF1">
    <property type="entry name" value="PROTEIN PHYTOCHROME KINASE SUBSTRATE 4"/>
    <property type="match status" value="1"/>
</dbReference>
<feature type="region of interest" description="Disordered" evidence="1">
    <location>
        <begin position="185"/>
        <end position="235"/>
    </location>
</feature>
<feature type="region of interest" description="Disordered" evidence="1">
    <location>
        <begin position="553"/>
        <end position="578"/>
    </location>
</feature>
<dbReference type="InParanoid" id="A0A6I9QDB5"/>
<proteinExistence type="predicted"/>
<feature type="region of interest" description="Disordered" evidence="1">
    <location>
        <begin position="98"/>
        <end position="142"/>
    </location>
</feature>
<dbReference type="GeneID" id="105033658"/>
<gene>
    <name evidence="3" type="primary">LOC105033658</name>
</gene>
<dbReference type="Proteomes" id="UP000504607">
    <property type="component" value="Unplaced"/>
</dbReference>
<feature type="compositionally biased region" description="Basic and acidic residues" evidence="1">
    <location>
        <begin position="190"/>
        <end position="200"/>
    </location>
</feature>
<feature type="region of interest" description="Disordered" evidence="1">
    <location>
        <begin position="1"/>
        <end position="59"/>
    </location>
</feature>
<feature type="compositionally biased region" description="Polar residues" evidence="1">
    <location>
        <begin position="8"/>
        <end position="23"/>
    </location>
</feature>
<dbReference type="PANTHER" id="PTHR33781">
    <property type="entry name" value="PROTEIN PHYTOCHROME KINASE SUBSTRATE 1-RELATED"/>
    <property type="match status" value="1"/>
</dbReference>
<feature type="compositionally biased region" description="Pro residues" evidence="1">
    <location>
        <begin position="308"/>
        <end position="319"/>
    </location>
</feature>
<reference evidence="3" key="1">
    <citation type="submission" date="2025-08" db="UniProtKB">
        <authorList>
            <consortium name="RefSeq"/>
        </authorList>
    </citation>
    <scope>IDENTIFICATION</scope>
</reference>
<dbReference type="RefSeq" id="XP_010906850.1">
    <property type="nucleotide sequence ID" value="XM_010908548.3"/>
</dbReference>
<feature type="compositionally biased region" description="Polar residues" evidence="1">
    <location>
        <begin position="99"/>
        <end position="110"/>
    </location>
</feature>
<feature type="compositionally biased region" description="Polar residues" evidence="1">
    <location>
        <begin position="124"/>
        <end position="140"/>
    </location>
</feature>
<evidence type="ECO:0000313" key="2">
    <source>
        <dbReference type="Proteomes" id="UP000504607"/>
    </source>
</evidence>
<feature type="compositionally biased region" description="Low complexity" evidence="1">
    <location>
        <begin position="563"/>
        <end position="578"/>
    </location>
</feature>